<sequence>MKAIRYRAYGGPDVLELQDLPTPAPGDGEVLIRVHAAAINPGDSYLMRGIPRVLRAAVGLTRPRTGALGADLAGRVEAVGRDVTSFRPGDEVFGCATGAFAEYVTVRHDGPLVTKPAALTFEEAAAVPTSAVTALIGLRDVARVGPGQRVLVNGASGGVGGFAVQLARSLGAEVTAVCRAANADLVRSLGAAHVVDHTKQDFTDAHGPRYDVILDNVGNRPLSACARVLAPRGTYIPNSGKGGRWLGPVNRILAARLRSLAGRQRFTSYVARPAAGTLTALRDLLDKGELTAVIDRTYPLADAAAAMRHYEEGHPAGKVVLTT</sequence>
<dbReference type="Pfam" id="PF13602">
    <property type="entry name" value="ADH_zinc_N_2"/>
    <property type="match status" value="1"/>
</dbReference>
<dbReference type="RefSeq" id="WP_242373118.1">
    <property type="nucleotide sequence ID" value="NZ_JAKRKC020000003.1"/>
</dbReference>
<evidence type="ECO:0000313" key="3">
    <source>
        <dbReference type="Proteomes" id="UP001317259"/>
    </source>
</evidence>
<dbReference type="EMBL" id="JAKRKC020000003">
    <property type="protein sequence ID" value="MCK2221882.1"/>
    <property type="molecule type" value="Genomic_DNA"/>
</dbReference>
<evidence type="ECO:0000259" key="1">
    <source>
        <dbReference type="SMART" id="SM00829"/>
    </source>
</evidence>
<dbReference type="Proteomes" id="UP001317259">
    <property type="component" value="Unassembled WGS sequence"/>
</dbReference>
<accession>A0ABT0GBB5</accession>
<dbReference type="Pfam" id="PF08240">
    <property type="entry name" value="ADH_N"/>
    <property type="match status" value="1"/>
</dbReference>
<dbReference type="InterPro" id="IPR036291">
    <property type="entry name" value="NAD(P)-bd_dom_sf"/>
</dbReference>
<dbReference type="Gene3D" id="3.40.50.720">
    <property type="entry name" value="NAD(P)-binding Rossmann-like Domain"/>
    <property type="match status" value="1"/>
</dbReference>
<dbReference type="Gene3D" id="3.90.180.10">
    <property type="entry name" value="Medium-chain alcohol dehydrogenases, catalytic domain"/>
    <property type="match status" value="1"/>
</dbReference>
<feature type="domain" description="Enoyl reductase (ER)" evidence="1">
    <location>
        <begin position="10"/>
        <end position="321"/>
    </location>
</feature>
<dbReference type="SMART" id="SM00829">
    <property type="entry name" value="PKS_ER"/>
    <property type="match status" value="1"/>
</dbReference>
<protein>
    <submittedName>
        <fullName evidence="2">NAD(P)-dependent alcohol dehydrogenase</fullName>
    </submittedName>
</protein>
<dbReference type="PANTHER" id="PTHR11695">
    <property type="entry name" value="ALCOHOL DEHYDROGENASE RELATED"/>
    <property type="match status" value="1"/>
</dbReference>
<gene>
    <name evidence="2" type="ORF">MF672_049955</name>
</gene>
<dbReference type="PROSITE" id="PS01162">
    <property type="entry name" value="QOR_ZETA_CRYSTAL"/>
    <property type="match status" value="1"/>
</dbReference>
<keyword evidence="3" id="KW-1185">Reference proteome</keyword>
<dbReference type="PANTHER" id="PTHR11695:SF648">
    <property type="entry name" value="ZINC-BINDING OXIDOREDUCTASE"/>
    <property type="match status" value="1"/>
</dbReference>
<dbReference type="InterPro" id="IPR011032">
    <property type="entry name" value="GroES-like_sf"/>
</dbReference>
<dbReference type="SUPFAM" id="SSF51735">
    <property type="entry name" value="NAD(P)-binding Rossmann-fold domains"/>
    <property type="match status" value="1"/>
</dbReference>
<dbReference type="InterPro" id="IPR050700">
    <property type="entry name" value="YIM1/Zinc_Alcohol_DH_Fams"/>
</dbReference>
<dbReference type="InterPro" id="IPR020843">
    <property type="entry name" value="ER"/>
</dbReference>
<name>A0ABT0GBB5_9ACTN</name>
<dbReference type="InterPro" id="IPR013154">
    <property type="entry name" value="ADH-like_N"/>
</dbReference>
<comment type="caution">
    <text evidence="2">The sequence shown here is derived from an EMBL/GenBank/DDBJ whole genome shotgun (WGS) entry which is preliminary data.</text>
</comment>
<evidence type="ECO:0000313" key="2">
    <source>
        <dbReference type="EMBL" id="MCK2221882.1"/>
    </source>
</evidence>
<dbReference type="SUPFAM" id="SSF50129">
    <property type="entry name" value="GroES-like"/>
    <property type="match status" value="1"/>
</dbReference>
<dbReference type="CDD" id="cd08267">
    <property type="entry name" value="MDR1"/>
    <property type="match status" value="1"/>
</dbReference>
<dbReference type="InterPro" id="IPR002364">
    <property type="entry name" value="Quin_OxRdtase/zeta-crystal_CS"/>
</dbReference>
<organism evidence="2 3">
    <name type="scientific">Actinomadura luzonensis</name>
    <dbReference type="NCBI Taxonomy" id="2805427"/>
    <lineage>
        <taxon>Bacteria</taxon>
        <taxon>Bacillati</taxon>
        <taxon>Actinomycetota</taxon>
        <taxon>Actinomycetes</taxon>
        <taxon>Streptosporangiales</taxon>
        <taxon>Thermomonosporaceae</taxon>
        <taxon>Actinomadura</taxon>
    </lineage>
</organism>
<reference evidence="2 3" key="1">
    <citation type="submission" date="2022-04" db="EMBL/GenBank/DDBJ databases">
        <title>Genome draft of Actinomadura sp. ATCC 31491.</title>
        <authorList>
            <person name="Shi X."/>
            <person name="Du Y."/>
        </authorList>
    </citation>
    <scope>NUCLEOTIDE SEQUENCE [LARGE SCALE GENOMIC DNA]</scope>
    <source>
        <strain evidence="2 3">ATCC 31491</strain>
    </source>
</reference>
<proteinExistence type="predicted"/>